<dbReference type="RefSeq" id="WP_105866840.1">
    <property type="nucleotide sequence ID" value="NZ_PVLV01000007.1"/>
</dbReference>
<dbReference type="Gene3D" id="3.40.50.300">
    <property type="entry name" value="P-loop containing nucleotide triphosphate hydrolases"/>
    <property type="match status" value="1"/>
</dbReference>
<dbReference type="GO" id="GO:0005524">
    <property type="term" value="F:ATP binding"/>
    <property type="evidence" value="ECO:0007669"/>
    <property type="project" value="UniProtKB-UniRule"/>
</dbReference>
<dbReference type="SUPFAM" id="SSF52540">
    <property type="entry name" value="P-loop containing nucleoside triphosphate hydrolases"/>
    <property type="match status" value="1"/>
</dbReference>
<evidence type="ECO:0000256" key="4">
    <source>
        <dbReference type="SAM" id="MobiDB-lite"/>
    </source>
</evidence>
<feature type="binding site" evidence="3">
    <location>
        <begin position="294"/>
        <end position="301"/>
    </location>
    <ligand>
        <name>ATP</name>
        <dbReference type="ChEBI" id="CHEBI:30616"/>
    </ligand>
</feature>
<dbReference type="InterPro" id="IPR050206">
    <property type="entry name" value="FtsK/SpoIIIE/SftA"/>
</dbReference>
<dbReference type="InterPro" id="IPR002543">
    <property type="entry name" value="FtsK_dom"/>
</dbReference>
<dbReference type="GO" id="GO:0003677">
    <property type="term" value="F:DNA binding"/>
    <property type="evidence" value="ECO:0007669"/>
    <property type="project" value="InterPro"/>
</dbReference>
<evidence type="ECO:0000256" key="3">
    <source>
        <dbReference type="PROSITE-ProRule" id="PRU00289"/>
    </source>
</evidence>
<evidence type="ECO:0000313" key="7">
    <source>
        <dbReference type="Proteomes" id="UP000239322"/>
    </source>
</evidence>
<organism evidence="6 7">
    <name type="scientific">Streptomyces solincola</name>
    <dbReference type="NCBI Taxonomy" id="2100817"/>
    <lineage>
        <taxon>Bacteria</taxon>
        <taxon>Bacillati</taxon>
        <taxon>Actinomycetota</taxon>
        <taxon>Actinomycetes</taxon>
        <taxon>Kitasatosporales</taxon>
        <taxon>Streptomycetaceae</taxon>
        <taxon>Streptomyces</taxon>
    </lineage>
</organism>
<feature type="compositionally biased region" description="Basic and acidic residues" evidence="4">
    <location>
        <begin position="508"/>
        <end position="523"/>
    </location>
</feature>
<keyword evidence="1 3" id="KW-0547">Nucleotide-binding</keyword>
<reference evidence="6 7" key="1">
    <citation type="submission" date="2018-03" db="EMBL/GenBank/DDBJ databases">
        <title>Novel Streptomyces sp. from soil.</title>
        <authorList>
            <person name="Tan G.Y.A."/>
            <person name="Lee Z.Y."/>
        </authorList>
    </citation>
    <scope>NUCLEOTIDE SEQUENCE [LARGE SCALE GENOMIC DNA]</scope>
    <source>
        <strain evidence="6 7">ST5x</strain>
    </source>
</reference>
<evidence type="ECO:0000256" key="2">
    <source>
        <dbReference type="ARBA" id="ARBA00022840"/>
    </source>
</evidence>
<accession>A0A2S9Q320</accession>
<evidence type="ECO:0000313" key="6">
    <source>
        <dbReference type="EMBL" id="PRH81074.1"/>
    </source>
</evidence>
<protein>
    <recommendedName>
        <fullName evidence="5">FtsK domain-containing protein</fullName>
    </recommendedName>
</protein>
<dbReference type="PANTHER" id="PTHR22683:SF41">
    <property type="entry name" value="DNA TRANSLOCASE FTSK"/>
    <property type="match status" value="1"/>
</dbReference>
<gene>
    <name evidence="6" type="ORF">C6N75_00580</name>
</gene>
<dbReference type="OrthoDB" id="3217500at2"/>
<evidence type="ECO:0000256" key="1">
    <source>
        <dbReference type="ARBA" id="ARBA00022741"/>
    </source>
</evidence>
<comment type="caution">
    <text evidence="6">The sequence shown here is derived from an EMBL/GenBank/DDBJ whole genome shotgun (WGS) entry which is preliminary data.</text>
</comment>
<dbReference type="EMBL" id="PVLV01000007">
    <property type="protein sequence ID" value="PRH81074.1"/>
    <property type="molecule type" value="Genomic_DNA"/>
</dbReference>
<keyword evidence="2 3" id="KW-0067">ATP-binding</keyword>
<dbReference type="PANTHER" id="PTHR22683">
    <property type="entry name" value="SPORULATION PROTEIN RELATED"/>
    <property type="match status" value="1"/>
</dbReference>
<dbReference type="PROSITE" id="PS50901">
    <property type="entry name" value="FTSK"/>
    <property type="match status" value="1"/>
</dbReference>
<dbReference type="AlphaFoldDB" id="A0A2S9Q320"/>
<dbReference type="Pfam" id="PF01580">
    <property type="entry name" value="FtsK_SpoIIIE"/>
    <property type="match status" value="1"/>
</dbReference>
<sequence length="652" mass="69099">MPPHDSILARAALGTAHALGKACRWCARRRFEVAPAAASASLTGLSWLHHVDGVSLPEHGVYGLATLAAGALAAGGLKHKHKALATAGAGSTAVMADAWVGAALGPSVPSLIASALVTGGAYAAYVPWLVRSRRDQLALQVKAAKAGVAAEGLGTNTLAPGLTGATREETALMQALVAMLSVPAVDVTALEYTRFGWRAVIVLPPGRDTSPHKVIARRDQLATNLGLPGKLRLAKGEHDNELVAYLYESDPLASPIPWPGPSTRTCTEPAVLGVDAYGQPVLIPLLYNHTLIGGATDNGKSGVQSVLIAYAVACEDAEALLIDMKPGAVEFGPWRRSALALADTPSRAMQLLKTVWAEVERRGALLAELGEKKWIPGKHGPAWFVFIDELAELIRRVPAAAKLIESLLQVARFVGITLVCATQSPSNRVFGGSTDGRQQYQVRIGLGAKESTTSNLIFGPGAYGDGWCLDELDLAGKFLRWDREHQEPVDARAYWMTEDDVAATSHRYAREEESTEAREHPEPSPDPDDDPTPPSRPTPPSGGPGGGRPLLRAVPTFPDGSEIADERHAALWQAIEKAGPRGITVDDLVALDLPQFAARSSVNGPLGQWRRKGWVEEAGKHGRAMAFRTAPRLPVAKVPTAVEDSESVTIGG</sequence>
<proteinExistence type="predicted"/>
<feature type="compositionally biased region" description="Pro residues" evidence="4">
    <location>
        <begin position="532"/>
        <end position="542"/>
    </location>
</feature>
<dbReference type="InterPro" id="IPR027417">
    <property type="entry name" value="P-loop_NTPase"/>
</dbReference>
<dbReference type="Proteomes" id="UP000239322">
    <property type="component" value="Unassembled WGS sequence"/>
</dbReference>
<feature type="region of interest" description="Disordered" evidence="4">
    <location>
        <begin position="504"/>
        <end position="555"/>
    </location>
</feature>
<feature type="domain" description="FtsK" evidence="5">
    <location>
        <begin position="278"/>
        <end position="455"/>
    </location>
</feature>
<keyword evidence="7" id="KW-1185">Reference proteome</keyword>
<name>A0A2S9Q320_9ACTN</name>
<evidence type="ECO:0000259" key="5">
    <source>
        <dbReference type="PROSITE" id="PS50901"/>
    </source>
</evidence>